<dbReference type="Proteomes" id="UP000190648">
    <property type="component" value="Unassembled WGS sequence"/>
</dbReference>
<evidence type="ECO:0000313" key="2">
    <source>
        <dbReference type="Proteomes" id="UP000190648"/>
    </source>
</evidence>
<evidence type="ECO:0000313" key="1">
    <source>
        <dbReference type="EMBL" id="OPJ68387.1"/>
    </source>
</evidence>
<organism evidence="1 2">
    <name type="scientific">Patagioenas fasciata monilis</name>
    <dbReference type="NCBI Taxonomy" id="372326"/>
    <lineage>
        <taxon>Eukaryota</taxon>
        <taxon>Metazoa</taxon>
        <taxon>Chordata</taxon>
        <taxon>Craniata</taxon>
        <taxon>Vertebrata</taxon>
        <taxon>Euteleostomi</taxon>
        <taxon>Archelosauria</taxon>
        <taxon>Archosauria</taxon>
        <taxon>Dinosauria</taxon>
        <taxon>Saurischia</taxon>
        <taxon>Theropoda</taxon>
        <taxon>Coelurosauria</taxon>
        <taxon>Aves</taxon>
        <taxon>Neognathae</taxon>
        <taxon>Neoaves</taxon>
        <taxon>Columbimorphae</taxon>
        <taxon>Columbiformes</taxon>
        <taxon>Columbidae</taxon>
        <taxon>Patagioenas</taxon>
    </lineage>
</organism>
<keyword evidence="2" id="KW-1185">Reference proteome</keyword>
<accession>A0A1V4J9C0</accession>
<dbReference type="AlphaFoldDB" id="A0A1V4J9C0"/>
<proteinExistence type="predicted"/>
<protein>
    <submittedName>
        <fullName evidence="1">Uncharacterized protein</fullName>
    </submittedName>
</protein>
<dbReference type="EMBL" id="LSYS01008581">
    <property type="protein sequence ID" value="OPJ68387.1"/>
    <property type="molecule type" value="Genomic_DNA"/>
</dbReference>
<comment type="caution">
    <text evidence="1">The sequence shown here is derived from an EMBL/GenBank/DDBJ whole genome shotgun (WGS) entry which is preliminary data.</text>
</comment>
<name>A0A1V4J9C0_PATFA</name>
<reference evidence="1 2" key="1">
    <citation type="submission" date="2016-02" db="EMBL/GenBank/DDBJ databases">
        <title>Band-tailed pigeon sequencing and assembly.</title>
        <authorList>
            <person name="Soares A.E."/>
            <person name="Novak B.J."/>
            <person name="Rice E.S."/>
            <person name="O'Connell B."/>
            <person name="Chang D."/>
            <person name="Weber S."/>
            <person name="Shapiro B."/>
        </authorList>
    </citation>
    <scope>NUCLEOTIDE SEQUENCE [LARGE SCALE GENOMIC DNA]</scope>
    <source>
        <strain evidence="1">BTP2013</strain>
        <tissue evidence="1">Blood</tissue>
    </source>
</reference>
<sequence length="136" mass="15537">MTVMESCLLPTPGRWVSPVEEDRKPILGRAGVVVWFRGGVVESSEVLKGGCRRLLFGIWTASLSMKRAIFPKQRGNLRKLQLTRRSKLNRLSLYLRHTKTCQELCKQIKASVSSDPWRQVMQADHKQDNDVCVQLT</sequence>
<gene>
    <name evidence="1" type="ORF">AV530_006033</name>
</gene>